<dbReference type="GO" id="GO:0005524">
    <property type="term" value="F:ATP binding"/>
    <property type="evidence" value="ECO:0007669"/>
    <property type="project" value="UniProtKB-KW"/>
</dbReference>
<evidence type="ECO:0000256" key="3">
    <source>
        <dbReference type="ARBA" id="ARBA00022840"/>
    </source>
</evidence>
<reference evidence="5 6" key="1">
    <citation type="submission" date="2022-06" db="EMBL/GenBank/DDBJ databases">
        <title>Paraconexibacter antarcticus.</title>
        <authorList>
            <person name="Kim C.S."/>
        </authorList>
    </citation>
    <scope>NUCLEOTIDE SEQUENCE [LARGE SCALE GENOMIC DNA]</scope>
    <source>
        <strain evidence="5 6">02-257</strain>
    </source>
</reference>
<dbReference type="InterPro" id="IPR027417">
    <property type="entry name" value="P-loop_NTPase"/>
</dbReference>
<dbReference type="PROSITE" id="PS50893">
    <property type="entry name" value="ABC_TRANSPORTER_2"/>
    <property type="match status" value="1"/>
</dbReference>
<dbReference type="InterPro" id="IPR051120">
    <property type="entry name" value="ABC_AA/LPS_Transport"/>
</dbReference>
<dbReference type="EMBL" id="CP098502">
    <property type="protein sequence ID" value="UTI62447.1"/>
    <property type="molecule type" value="Genomic_DNA"/>
</dbReference>
<dbReference type="InterPro" id="IPR003593">
    <property type="entry name" value="AAA+_ATPase"/>
</dbReference>
<evidence type="ECO:0000256" key="2">
    <source>
        <dbReference type="ARBA" id="ARBA00022741"/>
    </source>
</evidence>
<organism evidence="5 6">
    <name type="scientific">Paraconexibacter antarcticus</name>
    <dbReference type="NCBI Taxonomy" id="2949664"/>
    <lineage>
        <taxon>Bacteria</taxon>
        <taxon>Bacillati</taxon>
        <taxon>Actinomycetota</taxon>
        <taxon>Thermoleophilia</taxon>
        <taxon>Solirubrobacterales</taxon>
        <taxon>Paraconexibacteraceae</taxon>
        <taxon>Paraconexibacter</taxon>
    </lineage>
</organism>
<evidence type="ECO:0000259" key="4">
    <source>
        <dbReference type="PROSITE" id="PS50893"/>
    </source>
</evidence>
<dbReference type="InterPro" id="IPR017871">
    <property type="entry name" value="ABC_transporter-like_CS"/>
</dbReference>
<gene>
    <name evidence="5" type="ORF">NBH00_13860</name>
</gene>
<dbReference type="PANTHER" id="PTHR45772">
    <property type="entry name" value="CONSERVED COMPONENT OF ABC TRANSPORTER FOR NATURAL AMINO ACIDS-RELATED"/>
    <property type="match status" value="1"/>
</dbReference>
<keyword evidence="1" id="KW-0813">Transport</keyword>
<dbReference type="SMART" id="SM00382">
    <property type="entry name" value="AAA"/>
    <property type="match status" value="1"/>
</dbReference>
<name>A0ABY5DNS0_9ACTN</name>
<dbReference type="CDD" id="cd03219">
    <property type="entry name" value="ABC_Mj1267_LivG_branched"/>
    <property type="match status" value="1"/>
</dbReference>
<keyword evidence="6" id="KW-1185">Reference proteome</keyword>
<protein>
    <submittedName>
        <fullName evidence="5">ABC transporter ATP-binding protein</fullName>
    </submittedName>
</protein>
<keyword evidence="3 5" id="KW-0067">ATP-binding</keyword>
<evidence type="ECO:0000313" key="6">
    <source>
        <dbReference type="Proteomes" id="UP001056035"/>
    </source>
</evidence>
<accession>A0ABY5DNS0</accession>
<dbReference type="SUPFAM" id="SSF52540">
    <property type="entry name" value="P-loop containing nucleoside triphosphate hydrolases"/>
    <property type="match status" value="1"/>
</dbReference>
<dbReference type="Gene3D" id="3.40.50.300">
    <property type="entry name" value="P-loop containing nucleotide triphosphate hydrolases"/>
    <property type="match status" value="1"/>
</dbReference>
<dbReference type="Pfam" id="PF00005">
    <property type="entry name" value="ABC_tran"/>
    <property type="match status" value="1"/>
</dbReference>
<dbReference type="Proteomes" id="UP001056035">
    <property type="component" value="Chromosome"/>
</dbReference>
<keyword evidence="2" id="KW-0547">Nucleotide-binding</keyword>
<dbReference type="PANTHER" id="PTHR45772:SF7">
    <property type="entry name" value="AMINO ACID ABC TRANSPORTER ATP-BINDING PROTEIN"/>
    <property type="match status" value="1"/>
</dbReference>
<dbReference type="RefSeq" id="WP_254569185.1">
    <property type="nucleotide sequence ID" value="NZ_CP098502.1"/>
</dbReference>
<dbReference type="InterPro" id="IPR003439">
    <property type="entry name" value="ABC_transporter-like_ATP-bd"/>
</dbReference>
<evidence type="ECO:0000313" key="5">
    <source>
        <dbReference type="EMBL" id="UTI62447.1"/>
    </source>
</evidence>
<proteinExistence type="predicted"/>
<sequence>MSTTPEAVAALPVTERPKLLEASRVTKRFGGLVAVNDVSFAVPQRSIVSIIGPNGAGKTTFFNMLTGLYTPSTGRVSFDGKETTQSRPDQITALGMARTFQNIRLFGTMSALENVLVGQHARMKSGIGGSIFRTPRTRKEEQLVREKGREMLSFVGIRGRFDDLAINLSYGDQRRVEIARALASDPKLLLLDEPTAGMNPQESENLTTFMRKLRDELNLAILLIEHDMKVVMGVSEYVTVLDHGEKIAEGDPVSVRNNPRVVEAYLGKQGLEEAGG</sequence>
<dbReference type="InterPro" id="IPR032823">
    <property type="entry name" value="BCA_ABC_TP_C"/>
</dbReference>
<dbReference type="PROSITE" id="PS00211">
    <property type="entry name" value="ABC_TRANSPORTER_1"/>
    <property type="match status" value="1"/>
</dbReference>
<evidence type="ECO:0000256" key="1">
    <source>
        <dbReference type="ARBA" id="ARBA00022448"/>
    </source>
</evidence>
<feature type="domain" description="ABC transporter" evidence="4">
    <location>
        <begin position="20"/>
        <end position="268"/>
    </location>
</feature>
<dbReference type="Pfam" id="PF12399">
    <property type="entry name" value="BCA_ABC_TP_C"/>
    <property type="match status" value="1"/>
</dbReference>